<proteinExistence type="predicted"/>
<dbReference type="InterPro" id="IPR048738">
    <property type="entry name" value="CEP104_Znf"/>
</dbReference>
<sequence>MSKLRFTVLSCSGEDPGFPARELNEHASTSKGYMTPKSCEYPQELILKLMDGLCRVTQVQILSHQSHIASKIELFLGKGSSLQDAAFQRLGYLTLKSNVESNYMARELKTVHIDNEAVFIKLVLHQCYVNERNLYCQVGIMAINLCGEPLELMSGELPSQSAGELMSSVAARSIPKPAPASSATDDLAFDLRFDAKTAERIREIHIAKEKAVAMEDYDQAKRLKQMEEQLKSIGLQLARLETQKREAVANEDYDLAKRVKDEIAMLEASVGSNETQPIMASQSASSGGSYAHSPTFTNNGHGSQAKKAVARSQVLPRAGAAAIAGTKAVVNSSSSSNFSPRDMYTDDRMGMKKEPFDEETPVGKGSRAMASQPQDDSEPASPNGMRGSGANPNFRGIPDAEDLPDPEPMPPALEKESEEMIEVIGQFFTRCFYSNLWNHRDAAIRKVTMELNNYRADPISVLQVCATMVQSGAGDRIAQVSLSAFRLLDKLLPYASGVRQADMSRILANSATQLVNKLGEAQTKVRDEAAAALMRLASTRNVGVAFVATHLTKRSKKPLGLKLLQGRLVVIKDLLARFELIPDSDYSAAGLMSFMEDSACFAHQSREIRDIAKEISVAVYLIVGAEVEDYLKSLRPKQLEEYQAAFEAAEAGPAQNARSGSQNHARAEAKPAANGRNSRGIPTDDTNGDVDDDDESVDEYTCPFCGVVDENFDSDRLDQHFWADCRLLTPCKMCGQVIEIASLNEHLLTECELKKNHRECPRCGEAITAKFYEKHISLNDCLPRPHPKKANRCPLCHEDIAPGKKGWKYHLSDETCPNNPRS</sequence>
<organism evidence="3 4">
    <name type="scientific">Lagenidium giganteum</name>
    <dbReference type="NCBI Taxonomy" id="4803"/>
    <lineage>
        <taxon>Eukaryota</taxon>
        <taxon>Sar</taxon>
        <taxon>Stramenopiles</taxon>
        <taxon>Oomycota</taxon>
        <taxon>Peronosporomycetes</taxon>
        <taxon>Pythiales</taxon>
        <taxon>Pythiaceae</taxon>
    </lineage>
</organism>
<dbReference type="GO" id="GO:0005929">
    <property type="term" value="C:cilium"/>
    <property type="evidence" value="ECO:0007669"/>
    <property type="project" value="TreeGrafter"/>
</dbReference>
<feature type="domain" description="TOG" evidence="2">
    <location>
        <begin position="414"/>
        <end position="654"/>
    </location>
</feature>
<protein>
    <recommendedName>
        <fullName evidence="2">TOG domain-containing protein</fullName>
    </recommendedName>
</protein>
<dbReference type="PANTHER" id="PTHR13371">
    <property type="entry name" value="GLYCINE-, GLUTAMATE-, THIENYLCYCLOHEXYLPIPERIDINE-BINDING PROTEIN"/>
    <property type="match status" value="1"/>
</dbReference>
<evidence type="ECO:0000259" key="2">
    <source>
        <dbReference type="SMART" id="SM01349"/>
    </source>
</evidence>
<feature type="compositionally biased region" description="Acidic residues" evidence="1">
    <location>
        <begin position="686"/>
        <end position="695"/>
    </location>
</feature>
<dbReference type="EMBL" id="DAKRPA010000399">
    <property type="protein sequence ID" value="DAZ92690.1"/>
    <property type="molecule type" value="Genomic_DNA"/>
</dbReference>
<accession>A0AAV2YAW7</accession>
<comment type="caution">
    <text evidence="3">The sequence shown here is derived from an EMBL/GenBank/DDBJ whole genome shotgun (WGS) entry which is preliminary data.</text>
</comment>
<reference evidence="3" key="1">
    <citation type="submission" date="2022-11" db="EMBL/GenBank/DDBJ databases">
        <authorList>
            <person name="Morgan W.R."/>
            <person name="Tartar A."/>
        </authorList>
    </citation>
    <scope>NUCLEOTIDE SEQUENCE</scope>
    <source>
        <strain evidence="3">ARSEF 373</strain>
    </source>
</reference>
<feature type="region of interest" description="Disordered" evidence="1">
    <location>
        <begin position="650"/>
        <end position="695"/>
    </location>
</feature>
<feature type="compositionally biased region" description="Low complexity" evidence="1">
    <location>
        <begin position="280"/>
        <end position="293"/>
    </location>
</feature>
<gene>
    <name evidence="3" type="ORF">N0F65_010109</name>
</gene>
<name>A0AAV2YAW7_9STRA</name>
<dbReference type="SMART" id="SM01349">
    <property type="entry name" value="TOG"/>
    <property type="match status" value="1"/>
</dbReference>
<dbReference type="InterPro" id="IPR011989">
    <property type="entry name" value="ARM-like"/>
</dbReference>
<dbReference type="InterPro" id="IPR048739">
    <property type="entry name" value="CEP104_N"/>
</dbReference>
<feature type="compositionally biased region" description="Basic and acidic residues" evidence="1">
    <location>
        <begin position="343"/>
        <end position="355"/>
    </location>
</feature>
<dbReference type="InterPro" id="IPR001943">
    <property type="entry name" value="UVR_dom"/>
</dbReference>
<evidence type="ECO:0000313" key="3">
    <source>
        <dbReference type="EMBL" id="DAZ92690.1"/>
    </source>
</evidence>
<dbReference type="Pfam" id="PF02151">
    <property type="entry name" value="UVR"/>
    <property type="match status" value="1"/>
</dbReference>
<dbReference type="Proteomes" id="UP001146120">
    <property type="component" value="Unassembled WGS sequence"/>
</dbReference>
<dbReference type="InterPro" id="IPR034085">
    <property type="entry name" value="TOG"/>
</dbReference>
<dbReference type="InterPro" id="IPR016024">
    <property type="entry name" value="ARM-type_fold"/>
</dbReference>
<dbReference type="Pfam" id="PF21038">
    <property type="entry name" value="CEP104_N"/>
    <property type="match status" value="1"/>
</dbReference>
<evidence type="ECO:0000256" key="1">
    <source>
        <dbReference type="SAM" id="MobiDB-lite"/>
    </source>
</evidence>
<dbReference type="AlphaFoldDB" id="A0AAV2YAW7"/>
<feature type="region of interest" description="Disordered" evidence="1">
    <location>
        <begin position="326"/>
        <end position="412"/>
    </location>
</feature>
<evidence type="ECO:0000313" key="4">
    <source>
        <dbReference type="Proteomes" id="UP001146120"/>
    </source>
</evidence>
<keyword evidence="4" id="KW-1185">Reference proteome</keyword>
<dbReference type="PANTHER" id="PTHR13371:SF0">
    <property type="entry name" value="CENTROSOMAL PROTEIN OF 104 KDA"/>
    <property type="match status" value="1"/>
</dbReference>
<reference evidence="3" key="2">
    <citation type="journal article" date="2023" name="Microbiol Resour">
        <title>Decontamination and Annotation of the Draft Genome Sequence of the Oomycete Lagenidium giganteum ARSEF 373.</title>
        <authorList>
            <person name="Morgan W.R."/>
            <person name="Tartar A."/>
        </authorList>
    </citation>
    <scope>NUCLEOTIDE SEQUENCE</scope>
    <source>
        <strain evidence="3">ARSEF 373</strain>
    </source>
</reference>
<dbReference type="Gene3D" id="1.25.10.10">
    <property type="entry name" value="Leucine-rich Repeat Variant"/>
    <property type="match status" value="1"/>
</dbReference>
<dbReference type="Pfam" id="PF21039">
    <property type="entry name" value="CEP104_ZnF"/>
    <property type="match status" value="1"/>
</dbReference>
<dbReference type="InterPro" id="IPR052607">
    <property type="entry name" value="CEP104-like"/>
</dbReference>
<dbReference type="SUPFAM" id="SSF48371">
    <property type="entry name" value="ARM repeat"/>
    <property type="match status" value="1"/>
</dbReference>
<dbReference type="Pfam" id="PF21040">
    <property type="entry name" value="CEP104-like_TOG"/>
    <property type="match status" value="1"/>
</dbReference>
<feature type="region of interest" description="Disordered" evidence="1">
    <location>
        <begin position="274"/>
        <end position="311"/>
    </location>
</feature>
<feature type="compositionally biased region" description="Low complexity" evidence="1">
    <location>
        <begin position="326"/>
        <end position="339"/>
    </location>
</feature>